<name>A0A1W0A981_9STRA</name>
<feature type="domain" description="START" evidence="7">
    <location>
        <begin position="53"/>
        <end position="243"/>
    </location>
</feature>
<accession>A0A1W0A981</accession>
<feature type="compositionally biased region" description="Low complexity" evidence="5">
    <location>
        <begin position="401"/>
        <end position="411"/>
    </location>
</feature>
<dbReference type="AlphaFoldDB" id="A0A1W0A981"/>
<evidence type="ECO:0000313" key="8">
    <source>
        <dbReference type="EMBL" id="OQS06731.1"/>
    </source>
</evidence>
<organism evidence="8 9">
    <name type="scientific">Thraustotheca clavata</name>
    <dbReference type="NCBI Taxonomy" id="74557"/>
    <lineage>
        <taxon>Eukaryota</taxon>
        <taxon>Sar</taxon>
        <taxon>Stramenopiles</taxon>
        <taxon>Oomycota</taxon>
        <taxon>Saprolegniomycetes</taxon>
        <taxon>Saprolegniales</taxon>
        <taxon>Achlyaceae</taxon>
        <taxon>Thraustotheca</taxon>
    </lineage>
</organism>
<dbReference type="PROSITE" id="PS50848">
    <property type="entry name" value="START"/>
    <property type="match status" value="1"/>
</dbReference>
<dbReference type="Gene3D" id="3.30.40.10">
    <property type="entry name" value="Zinc/RING finger domain, C3HC4 (zinc finger)"/>
    <property type="match status" value="1"/>
</dbReference>
<dbReference type="PANTHER" id="PTHR13510">
    <property type="entry name" value="FYVE-FINGER-CONTAINING RAB5 EFFECTOR PROTEIN RABENOSYN-5-RELATED"/>
    <property type="match status" value="1"/>
</dbReference>
<dbReference type="SMART" id="SM00064">
    <property type="entry name" value="FYVE"/>
    <property type="match status" value="1"/>
</dbReference>
<evidence type="ECO:0000259" key="6">
    <source>
        <dbReference type="PROSITE" id="PS50178"/>
    </source>
</evidence>
<evidence type="ECO:0000256" key="1">
    <source>
        <dbReference type="ARBA" id="ARBA00022723"/>
    </source>
</evidence>
<evidence type="ECO:0000256" key="5">
    <source>
        <dbReference type="SAM" id="MobiDB-lite"/>
    </source>
</evidence>
<dbReference type="OrthoDB" id="70383at2759"/>
<dbReference type="InterPro" id="IPR011011">
    <property type="entry name" value="Znf_FYVE_PHD"/>
</dbReference>
<dbReference type="Proteomes" id="UP000243217">
    <property type="component" value="Unassembled WGS sequence"/>
</dbReference>
<proteinExistence type="predicted"/>
<dbReference type="CDD" id="cd00065">
    <property type="entry name" value="FYVE_like_SF"/>
    <property type="match status" value="1"/>
</dbReference>
<feature type="compositionally biased region" description="Polar residues" evidence="5">
    <location>
        <begin position="415"/>
        <end position="427"/>
    </location>
</feature>
<dbReference type="SUPFAM" id="SSF55961">
    <property type="entry name" value="Bet v1-like"/>
    <property type="match status" value="1"/>
</dbReference>
<comment type="caution">
    <text evidence="8">The sequence shown here is derived from an EMBL/GenBank/DDBJ whole genome shotgun (WGS) entry which is preliminary data.</text>
</comment>
<dbReference type="InterPro" id="IPR023393">
    <property type="entry name" value="START-like_dom_sf"/>
</dbReference>
<keyword evidence="1" id="KW-0479">Metal-binding</keyword>
<evidence type="ECO:0000256" key="4">
    <source>
        <dbReference type="PROSITE-ProRule" id="PRU00091"/>
    </source>
</evidence>
<feature type="domain" description="FYVE-type" evidence="6">
    <location>
        <begin position="278"/>
        <end position="338"/>
    </location>
</feature>
<feature type="region of interest" description="Disordered" evidence="5">
    <location>
        <begin position="368"/>
        <end position="429"/>
    </location>
</feature>
<dbReference type="InterPro" id="IPR052727">
    <property type="entry name" value="Rab4/Rab5_effector"/>
</dbReference>
<evidence type="ECO:0000256" key="3">
    <source>
        <dbReference type="ARBA" id="ARBA00022833"/>
    </source>
</evidence>
<dbReference type="PANTHER" id="PTHR13510:SF44">
    <property type="entry name" value="RABENOSYN-5"/>
    <property type="match status" value="1"/>
</dbReference>
<evidence type="ECO:0000259" key="7">
    <source>
        <dbReference type="PROSITE" id="PS50848"/>
    </source>
</evidence>
<keyword evidence="9" id="KW-1185">Reference proteome</keyword>
<gene>
    <name evidence="8" type="ORF">THRCLA_20300</name>
</gene>
<sequence>MSKRQYPLPADYFRCPPLTPVEQTYFVQLGDKTLSNFIQKTISASQESGDLKWRSAGTHHGIKLYEGHTRDGRRYEHGVLPFRAFGKVTGTLEEVAALHDFDTREKCLLYLHKYDSTGDLLDMIPLYTFIDRNTPTMHQVYVKWVACQSPVPIVHDRDYLFIETQNEFTLPTGQRGWAFCQHSITLPSVPPLKNHTGLHLIRASLYHTGCVFLENESTLGQLDVTYHIASDFKGAMPGWVRRLGLKKRAQMIGMVNDFIHEQRLSSVKLRTQLECRPKLSTNHCYLCDRSFTLRRPRNCHSCGQVICSRCSKPWRLSGIFLQGYAYVCICHACSNAVRNGKHQEHVRASNEEGVPPAIILTRDRRGSSIARHGNMPRTSSFTRRSSFSKPMITPSRKPSRARSSSIKSGGACYRPSTSTISFTPSNFRQERPSDAFQMQKDLVKEEPSSDDNDSTWWHQTDHNDILHDVLDEPHLKHYHDNQHDDLDPPHLNHFSDEELPPRIVVVDRIESSISTVDLSYLNQLYQIPDKSYDFEDESPPRVSELVRPSLDSEFEQPRRNAYDELNAFYEENEESKSEEGVPTPNKNFLVQAPPGTTMYSLSTQNRPEYDKYGFVVPTSPSLVGNRVEPIEQENEHDKYPIDEMEDGLGLTDDTLSSLNTSRSYSTSVVTEDDEEKHYVVPTSAPLSDQDRIQRLLTLLVKQQTTNSAS</sequence>
<evidence type="ECO:0008006" key="10">
    <source>
        <dbReference type="Google" id="ProtNLM"/>
    </source>
</evidence>
<keyword evidence="3" id="KW-0862">Zinc</keyword>
<dbReference type="InterPro" id="IPR002913">
    <property type="entry name" value="START_lipid-bd_dom"/>
</dbReference>
<reference evidence="8 9" key="1">
    <citation type="journal article" date="2014" name="Genome Biol. Evol.">
        <title>The secreted proteins of Achlya hypogyna and Thraustotheca clavata identify the ancestral oomycete secretome and reveal gene acquisitions by horizontal gene transfer.</title>
        <authorList>
            <person name="Misner I."/>
            <person name="Blouin N."/>
            <person name="Leonard G."/>
            <person name="Richards T.A."/>
            <person name="Lane C.E."/>
        </authorList>
    </citation>
    <scope>NUCLEOTIDE SEQUENCE [LARGE SCALE GENOMIC DNA]</scope>
    <source>
        <strain evidence="8 9">ATCC 34112</strain>
    </source>
</reference>
<feature type="compositionally biased region" description="Low complexity" evidence="5">
    <location>
        <begin position="377"/>
        <end position="388"/>
    </location>
</feature>
<dbReference type="Pfam" id="PF01852">
    <property type="entry name" value="START"/>
    <property type="match status" value="1"/>
</dbReference>
<dbReference type="PROSITE" id="PS50178">
    <property type="entry name" value="ZF_FYVE"/>
    <property type="match status" value="1"/>
</dbReference>
<protein>
    <recommendedName>
        <fullName evidence="10">FYVE-type domain-containing protein</fullName>
    </recommendedName>
</protein>
<dbReference type="InterPro" id="IPR000306">
    <property type="entry name" value="Znf_FYVE"/>
</dbReference>
<dbReference type="EMBL" id="JNBS01000311">
    <property type="protein sequence ID" value="OQS06731.1"/>
    <property type="molecule type" value="Genomic_DNA"/>
</dbReference>
<dbReference type="Gene3D" id="3.30.530.20">
    <property type="match status" value="1"/>
</dbReference>
<dbReference type="GO" id="GO:0008270">
    <property type="term" value="F:zinc ion binding"/>
    <property type="evidence" value="ECO:0007669"/>
    <property type="project" value="UniProtKB-KW"/>
</dbReference>
<evidence type="ECO:0000313" key="9">
    <source>
        <dbReference type="Proteomes" id="UP000243217"/>
    </source>
</evidence>
<evidence type="ECO:0000256" key="2">
    <source>
        <dbReference type="ARBA" id="ARBA00022771"/>
    </source>
</evidence>
<dbReference type="InterPro" id="IPR013083">
    <property type="entry name" value="Znf_RING/FYVE/PHD"/>
</dbReference>
<dbReference type="InterPro" id="IPR017455">
    <property type="entry name" value="Znf_FYVE-rel"/>
</dbReference>
<dbReference type="SUPFAM" id="SSF57903">
    <property type="entry name" value="FYVE/PHD zinc finger"/>
    <property type="match status" value="1"/>
</dbReference>
<keyword evidence="2 4" id="KW-0863">Zinc-finger</keyword>
<dbReference type="GO" id="GO:0008289">
    <property type="term" value="F:lipid binding"/>
    <property type="evidence" value="ECO:0007669"/>
    <property type="project" value="InterPro"/>
</dbReference>